<feature type="transmembrane region" description="Helical" evidence="2">
    <location>
        <begin position="157"/>
        <end position="182"/>
    </location>
</feature>
<proteinExistence type="predicted"/>
<reference evidence="4 5" key="1">
    <citation type="submission" date="2020-08" db="EMBL/GenBank/DDBJ databases">
        <authorList>
            <person name="Seo M.-J."/>
        </authorList>
    </citation>
    <scope>NUCLEOTIDE SEQUENCE [LARGE SCALE GENOMIC DNA]</scope>
    <source>
        <strain evidence="4 5">KIGAM211</strain>
    </source>
</reference>
<evidence type="ECO:0000313" key="5">
    <source>
        <dbReference type="Proteomes" id="UP000523955"/>
    </source>
</evidence>
<dbReference type="InterPro" id="IPR037185">
    <property type="entry name" value="EmrE-like"/>
</dbReference>
<evidence type="ECO:0000256" key="3">
    <source>
        <dbReference type="SAM" id="SignalP"/>
    </source>
</evidence>
<dbReference type="PANTHER" id="PTHR40761:SF1">
    <property type="entry name" value="CONSERVED INTEGRAL MEMBRANE ALANINE VALINE AND LEUCINE RICH PROTEIN-RELATED"/>
    <property type="match status" value="1"/>
</dbReference>
<protein>
    <submittedName>
        <fullName evidence="4">DMT family transporter</fullName>
    </submittedName>
</protein>
<keyword evidence="5" id="KW-1185">Reference proteome</keyword>
<name>A0A7X0VCQ8_9ACTN</name>
<sequence>MVAVSLALCSALTFGLSTSLQHRAATALADVAPGRLLGRLLRRREWLVGICLSVLAFGLHAWALGSGPLSLVQPVIISGVVFAVLFRSALDRRWPSRRELGWVALTWSGLVVFIAGTGAPESTHLPAHAPLVTGVLAVVAAVSTRRGAQAATPEGRGLWLGTAAGILFGLVAAMIKLVLVAASHHAGALSVAWPMTAMLLAGLWAVALNQRAYQTTRLSVSMPVLNVVDVLVALAFAGIVLGERPGLSPAGLAAQCLGLFAISWGVRQLARVEERAHPAPDQDALPPPAADPDLHPAQSLATRSPS</sequence>
<feature type="transmembrane region" description="Helical" evidence="2">
    <location>
        <begin position="188"/>
        <end position="208"/>
    </location>
</feature>
<gene>
    <name evidence="4" type="ORF">H5V45_20680</name>
</gene>
<dbReference type="NCBIfam" id="NF038012">
    <property type="entry name" value="DMT_1"/>
    <property type="match status" value="1"/>
</dbReference>
<feature type="transmembrane region" description="Helical" evidence="2">
    <location>
        <begin position="247"/>
        <end position="266"/>
    </location>
</feature>
<feature type="transmembrane region" description="Helical" evidence="2">
    <location>
        <begin position="125"/>
        <end position="145"/>
    </location>
</feature>
<keyword evidence="2" id="KW-1133">Transmembrane helix</keyword>
<keyword evidence="2" id="KW-0472">Membrane</keyword>
<dbReference type="PANTHER" id="PTHR40761">
    <property type="entry name" value="CONSERVED INTEGRAL MEMBRANE ALANINE VALINE AND LEUCINE RICH PROTEIN-RELATED"/>
    <property type="match status" value="1"/>
</dbReference>
<organism evidence="4 5">
    <name type="scientific">Nocardioides luti</name>
    <dbReference type="NCBI Taxonomy" id="2761101"/>
    <lineage>
        <taxon>Bacteria</taxon>
        <taxon>Bacillati</taxon>
        <taxon>Actinomycetota</taxon>
        <taxon>Actinomycetes</taxon>
        <taxon>Propionibacteriales</taxon>
        <taxon>Nocardioidaceae</taxon>
        <taxon>Nocardioides</taxon>
    </lineage>
</organism>
<feature type="chain" id="PRO_5039532267" evidence="3">
    <location>
        <begin position="25"/>
        <end position="306"/>
    </location>
</feature>
<feature type="signal peptide" evidence="3">
    <location>
        <begin position="1"/>
        <end position="24"/>
    </location>
</feature>
<keyword evidence="2" id="KW-0812">Transmembrane</keyword>
<accession>A0A7X0VCQ8</accession>
<feature type="transmembrane region" description="Helical" evidence="2">
    <location>
        <begin position="71"/>
        <end position="90"/>
    </location>
</feature>
<feature type="transmembrane region" description="Helical" evidence="2">
    <location>
        <begin position="102"/>
        <end position="119"/>
    </location>
</feature>
<dbReference type="AlphaFoldDB" id="A0A7X0VCQ8"/>
<comment type="caution">
    <text evidence="4">The sequence shown here is derived from an EMBL/GenBank/DDBJ whole genome shotgun (WGS) entry which is preliminary data.</text>
</comment>
<evidence type="ECO:0000313" key="4">
    <source>
        <dbReference type="EMBL" id="MBB6629745.1"/>
    </source>
</evidence>
<feature type="transmembrane region" description="Helical" evidence="2">
    <location>
        <begin position="220"/>
        <end position="241"/>
    </location>
</feature>
<evidence type="ECO:0000256" key="2">
    <source>
        <dbReference type="SAM" id="Phobius"/>
    </source>
</evidence>
<dbReference type="EMBL" id="JACKXE010000002">
    <property type="protein sequence ID" value="MBB6629745.1"/>
    <property type="molecule type" value="Genomic_DNA"/>
</dbReference>
<dbReference type="SUPFAM" id="SSF103481">
    <property type="entry name" value="Multidrug resistance efflux transporter EmrE"/>
    <property type="match status" value="1"/>
</dbReference>
<keyword evidence="3" id="KW-0732">Signal</keyword>
<dbReference type="RefSeq" id="WP_185254971.1">
    <property type="nucleotide sequence ID" value="NZ_JACKXE010000002.1"/>
</dbReference>
<feature type="region of interest" description="Disordered" evidence="1">
    <location>
        <begin position="273"/>
        <end position="306"/>
    </location>
</feature>
<dbReference type="Proteomes" id="UP000523955">
    <property type="component" value="Unassembled WGS sequence"/>
</dbReference>
<evidence type="ECO:0000256" key="1">
    <source>
        <dbReference type="SAM" id="MobiDB-lite"/>
    </source>
</evidence>
<feature type="transmembrane region" description="Helical" evidence="2">
    <location>
        <begin position="46"/>
        <end position="65"/>
    </location>
</feature>